<organism evidence="7 8">
    <name type="scientific">Spongiactinospora rosea</name>
    <dbReference type="NCBI Taxonomy" id="2248750"/>
    <lineage>
        <taxon>Bacteria</taxon>
        <taxon>Bacillati</taxon>
        <taxon>Actinomycetota</taxon>
        <taxon>Actinomycetes</taxon>
        <taxon>Streptosporangiales</taxon>
        <taxon>Streptosporangiaceae</taxon>
        <taxon>Spongiactinospora</taxon>
    </lineage>
</organism>
<evidence type="ECO:0000256" key="3">
    <source>
        <dbReference type="ARBA" id="ARBA00022729"/>
    </source>
</evidence>
<feature type="compositionally biased region" description="Pro residues" evidence="4">
    <location>
        <begin position="585"/>
        <end position="595"/>
    </location>
</feature>
<evidence type="ECO:0000313" key="8">
    <source>
        <dbReference type="Proteomes" id="UP000253303"/>
    </source>
</evidence>
<protein>
    <recommendedName>
        <fullName evidence="6">Solute-binding protein family 3/N-terminal domain-containing protein</fullName>
    </recommendedName>
</protein>
<dbReference type="SMART" id="SM00062">
    <property type="entry name" value="PBPb"/>
    <property type="match status" value="1"/>
</dbReference>
<feature type="domain" description="Solute-binding protein family 3/N-terminal" evidence="6">
    <location>
        <begin position="609"/>
        <end position="839"/>
    </location>
</feature>
<dbReference type="InterPro" id="IPR001638">
    <property type="entry name" value="Solute-binding_3/MltF_N"/>
</dbReference>
<dbReference type="SUPFAM" id="SSF53850">
    <property type="entry name" value="Periplasmic binding protein-like II"/>
    <property type="match status" value="1"/>
</dbReference>
<dbReference type="Gene3D" id="3.40.190.10">
    <property type="entry name" value="Periplasmic binding protein-like II"/>
    <property type="match status" value="2"/>
</dbReference>
<evidence type="ECO:0000256" key="4">
    <source>
        <dbReference type="SAM" id="MobiDB-lite"/>
    </source>
</evidence>
<proteinExistence type="inferred from homology"/>
<feature type="region of interest" description="Disordered" evidence="4">
    <location>
        <begin position="215"/>
        <end position="427"/>
    </location>
</feature>
<feature type="compositionally biased region" description="Basic residues" evidence="4">
    <location>
        <begin position="418"/>
        <end position="427"/>
    </location>
</feature>
<feature type="compositionally biased region" description="Basic and acidic residues" evidence="4">
    <location>
        <begin position="215"/>
        <end position="224"/>
    </location>
</feature>
<dbReference type="PANTHER" id="PTHR30085:SF6">
    <property type="entry name" value="ABC TRANSPORTER GLUTAMINE-BINDING PROTEIN GLNH"/>
    <property type="match status" value="1"/>
</dbReference>
<accession>A0A366LVM5</accession>
<feature type="region of interest" description="Disordered" evidence="4">
    <location>
        <begin position="562"/>
        <end position="603"/>
    </location>
</feature>
<comment type="similarity">
    <text evidence="1">Belongs to the bacterial solute-binding protein 3 family.</text>
</comment>
<evidence type="ECO:0000259" key="6">
    <source>
        <dbReference type="SMART" id="SM00062"/>
    </source>
</evidence>
<feature type="compositionally biased region" description="Pro residues" evidence="4">
    <location>
        <begin position="341"/>
        <end position="374"/>
    </location>
</feature>
<evidence type="ECO:0000256" key="5">
    <source>
        <dbReference type="SAM" id="Phobius"/>
    </source>
</evidence>
<keyword evidence="5" id="KW-1133">Transmembrane helix</keyword>
<dbReference type="GO" id="GO:0006865">
    <property type="term" value="P:amino acid transport"/>
    <property type="evidence" value="ECO:0007669"/>
    <property type="project" value="TreeGrafter"/>
</dbReference>
<evidence type="ECO:0000256" key="2">
    <source>
        <dbReference type="ARBA" id="ARBA00022448"/>
    </source>
</evidence>
<reference evidence="7 8" key="1">
    <citation type="submission" date="2018-06" db="EMBL/GenBank/DDBJ databases">
        <title>Sphaerisporangium craniellae sp. nov., isolated from a marine sponge in the South China Sea.</title>
        <authorList>
            <person name="Li L."/>
        </authorList>
    </citation>
    <scope>NUCLEOTIDE SEQUENCE [LARGE SCALE GENOMIC DNA]</scope>
    <source>
        <strain evidence="7 8">LHW63015</strain>
    </source>
</reference>
<keyword evidence="2" id="KW-0813">Transport</keyword>
<name>A0A366LVM5_9ACTN</name>
<dbReference type="EMBL" id="QMEY01000009">
    <property type="protein sequence ID" value="RBQ17998.1"/>
    <property type="molecule type" value="Genomic_DNA"/>
</dbReference>
<dbReference type="GO" id="GO:0005576">
    <property type="term" value="C:extracellular region"/>
    <property type="evidence" value="ECO:0007669"/>
    <property type="project" value="TreeGrafter"/>
</dbReference>
<evidence type="ECO:0000313" key="7">
    <source>
        <dbReference type="EMBL" id="RBQ17998.1"/>
    </source>
</evidence>
<keyword evidence="3" id="KW-0732">Signal</keyword>
<feature type="transmembrane region" description="Helical" evidence="5">
    <location>
        <begin position="430"/>
        <end position="451"/>
    </location>
</feature>
<sequence>MTSPWRRAGHCSPAWRPFKSCAAFPARVSPSVDPPLVGAPESFPRKLAGAREPKITIESLVEQTGLLSQTIKQLTSGTDLLSWEVTSVFLDACGKDPAAWRHEWELAAAARKWQIWRRKHTPLGSFPNPSTARTFPELRKRMEDLRAMVGLTYQTLEQRAADQRRRLPHATLNAAMNGRGRLERELVEAFAAACGLPPAESRRWRLAWQAIAETNHRPHPDPESPLHNTPASGDPPSGVGRSTAGDEPGDGHTPAPAGPEAGDSPPHVPGGRTPVPGRDGAEGHGGPLWNHGPFGARALFPGLGSGPAAGDSSSEPYARPGGTPGDEPPSEGPPAATVPMFPAPWGRPDPAGPVPPAGDADPPPTGPTTAPRPQPDQKSRPWAEQWPLGSAAPATGEKPGADQNTGPPEPPDPGVSRSARHRRGGHGRKLALVAGAAAIFIVGTGTGWLVAARSPAPALTLSGPPYGITAGHPLTIDLPLTEPRDWALDLRLRLGYTRQQELQSCSYHAWLTYRLISDGRTLAEGSSRTGLKEVAVNQLHLGQVTTAKLVVTLQWTPPVRRPGAAPRCDLTLDPSHSVLRDASAPPTPIPRPPPSKADRGNGPLAGKQWLKIAVKIDQPGIGVMVDSNPDNRQGIDIDIGKEIAKRLGADPEWHDVTSSSREALLQRGQADLVIASYSINEPRRDVITFAGPYLIAQQDVMVRADDPDTADVKNIDDMKDKKFCGVTGSQSTQRVINRFPAGWDTTEHMVRQHGYGACVQMLRDGEVDAVSTDNSILAGYAAAGKGRFRLLGESLSVEEYGIGLAKNNVADAQRINRILREMIRDGTWEKIIRTHLGQSAERFIRTVPPIP</sequence>
<keyword evidence="5" id="KW-0472">Membrane</keyword>
<dbReference type="InterPro" id="IPR051455">
    <property type="entry name" value="Bact_solute-bind_prot3"/>
</dbReference>
<dbReference type="GO" id="GO:0030288">
    <property type="term" value="C:outer membrane-bounded periplasmic space"/>
    <property type="evidence" value="ECO:0007669"/>
    <property type="project" value="TreeGrafter"/>
</dbReference>
<dbReference type="AlphaFoldDB" id="A0A366LVM5"/>
<keyword evidence="5" id="KW-0812">Transmembrane</keyword>
<keyword evidence="8" id="KW-1185">Reference proteome</keyword>
<dbReference type="PANTHER" id="PTHR30085">
    <property type="entry name" value="AMINO ACID ABC TRANSPORTER PERMEASE"/>
    <property type="match status" value="1"/>
</dbReference>
<gene>
    <name evidence="7" type="ORF">DP939_21740</name>
</gene>
<dbReference type="Pfam" id="PF00497">
    <property type="entry name" value="SBP_bac_3"/>
    <property type="match status" value="1"/>
</dbReference>
<comment type="caution">
    <text evidence="7">The sequence shown here is derived from an EMBL/GenBank/DDBJ whole genome shotgun (WGS) entry which is preliminary data.</text>
</comment>
<dbReference type="Proteomes" id="UP000253303">
    <property type="component" value="Unassembled WGS sequence"/>
</dbReference>
<evidence type="ECO:0000256" key="1">
    <source>
        <dbReference type="ARBA" id="ARBA00010333"/>
    </source>
</evidence>